<reference evidence="2 3" key="2">
    <citation type="journal article" date="2019" name="G3 (Bethesda)">
        <title>Hybrid Assembly of the Genome of the Entomopathogenic Nematode Steinernema carpocapsae Identifies the X-Chromosome.</title>
        <authorList>
            <person name="Serra L."/>
            <person name="Macchietto M."/>
            <person name="Macias-Munoz A."/>
            <person name="McGill C.J."/>
            <person name="Rodriguez I.M."/>
            <person name="Rodriguez B."/>
            <person name="Murad R."/>
            <person name="Mortazavi A."/>
        </authorList>
    </citation>
    <scope>NUCLEOTIDE SEQUENCE [LARGE SCALE GENOMIC DNA]</scope>
    <source>
        <strain evidence="2 3">ALL</strain>
    </source>
</reference>
<proteinExistence type="predicted"/>
<sequence length="78" mass="9282">MKNPGEKPKIRLIDILVRTLFTCKIVHKRCTNRTELQPRFYLLLRFLFPMSISSSLEFLISNTTSKRRKKRLKITKTS</sequence>
<evidence type="ECO:0000313" key="3">
    <source>
        <dbReference type="Proteomes" id="UP000298663"/>
    </source>
</evidence>
<organism evidence="2 3">
    <name type="scientific">Steinernema carpocapsae</name>
    <name type="common">Entomopathogenic nematode</name>
    <dbReference type="NCBI Taxonomy" id="34508"/>
    <lineage>
        <taxon>Eukaryota</taxon>
        <taxon>Metazoa</taxon>
        <taxon>Ecdysozoa</taxon>
        <taxon>Nematoda</taxon>
        <taxon>Chromadorea</taxon>
        <taxon>Rhabditida</taxon>
        <taxon>Tylenchina</taxon>
        <taxon>Panagrolaimomorpha</taxon>
        <taxon>Strongyloidoidea</taxon>
        <taxon>Steinernematidae</taxon>
        <taxon>Steinernema</taxon>
    </lineage>
</organism>
<evidence type="ECO:0000313" key="2">
    <source>
        <dbReference type="EMBL" id="TKR59252.1"/>
    </source>
</evidence>
<keyword evidence="1" id="KW-0812">Transmembrane</keyword>
<keyword evidence="1" id="KW-1133">Transmembrane helix</keyword>
<protein>
    <submittedName>
        <fullName evidence="2">Uncharacterized protein</fullName>
    </submittedName>
</protein>
<keyword evidence="3" id="KW-1185">Reference proteome</keyword>
<comment type="caution">
    <text evidence="2">The sequence shown here is derived from an EMBL/GenBank/DDBJ whole genome shotgun (WGS) entry which is preliminary data.</text>
</comment>
<accession>A0A4U5LT58</accession>
<gene>
    <name evidence="2" type="ORF">L596_028952</name>
</gene>
<reference evidence="2 3" key="1">
    <citation type="journal article" date="2015" name="Genome Biol.">
        <title>Comparative genomics of Steinernema reveals deeply conserved gene regulatory networks.</title>
        <authorList>
            <person name="Dillman A.R."/>
            <person name="Macchietto M."/>
            <person name="Porter C.F."/>
            <person name="Rogers A."/>
            <person name="Williams B."/>
            <person name="Antoshechkin I."/>
            <person name="Lee M.M."/>
            <person name="Goodwin Z."/>
            <person name="Lu X."/>
            <person name="Lewis E.E."/>
            <person name="Goodrich-Blair H."/>
            <person name="Stock S.P."/>
            <person name="Adams B.J."/>
            <person name="Sternberg P.W."/>
            <person name="Mortazavi A."/>
        </authorList>
    </citation>
    <scope>NUCLEOTIDE SEQUENCE [LARGE SCALE GENOMIC DNA]</scope>
    <source>
        <strain evidence="2 3">ALL</strain>
    </source>
</reference>
<name>A0A4U5LT58_STECR</name>
<dbReference type="Proteomes" id="UP000298663">
    <property type="component" value="Unassembled WGS sequence"/>
</dbReference>
<dbReference type="EMBL" id="AZBU02000012">
    <property type="protein sequence ID" value="TKR59252.1"/>
    <property type="molecule type" value="Genomic_DNA"/>
</dbReference>
<evidence type="ECO:0000256" key="1">
    <source>
        <dbReference type="SAM" id="Phobius"/>
    </source>
</evidence>
<keyword evidence="1" id="KW-0472">Membrane</keyword>
<feature type="transmembrane region" description="Helical" evidence="1">
    <location>
        <begin position="40"/>
        <end position="60"/>
    </location>
</feature>
<dbReference type="AlphaFoldDB" id="A0A4U5LT58"/>